<dbReference type="InterPro" id="IPR018289">
    <property type="entry name" value="MULE_transposase_dom"/>
</dbReference>
<proteinExistence type="predicted"/>
<protein>
    <recommendedName>
        <fullName evidence="1">MULE transposase domain-containing protein</fullName>
    </recommendedName>
</protein>
<dbReference type="PANTHER" id="PTHR47718:SF12">
    <property type="entry name" value="PROTEIN FAR1-RELATED SEQUENCE"/>
    <property type="match status" value="1"/>
</dbReference>
<dbReference type="Pfam" id="PF10551">
    <property type="entry name" value="MULE"/>
    <property type="match status" value="1"/>
</dbReference>
<evidence type="ECO:0000259" key="1">
    <source>
        <dbReference type="Pfam" id="PF10551"/>
    </source>
</evidence>
<feature type="domain" description="MULE transposase" evidence="1">
    <location>
        <begin position="1"/>
        <end position="30"/>
    </location>
</feature>
<reference evidence="2" key="1">
    <citation type="submission" date="2023-03" db="EMBL/GenBank/DDBJ databases">
        <title>Chromosome-scale reference genome and RAD-based genetic map of yellow starthistle (Centaurea solstitialis) reveal putative structural variation and QTLs associated with invader traits.</title>
        <authorList>
            <person name="Reatini B."/>
            <person name="Cang F.A."/>
            <person name="Jiang Q."/>
            <person name="Mckibben M.T.W."/>
            <person name="Barker M.S."/>
            <person name="Rieseberg L.H."/>
            <person name="Dlugosch K.M."/>
        </authorList>
    </citation>
    <scope>NUCLEOTIDE SEQUENCE</scope>
    <source>
        <strain evidence="2">CAN-66</strain>
        <tissue evidence="2">Leaf</tissue>
    </source>
</reference>
<evidence type="ECO:0000313" key="2">
    <source>
        <dbReference type="EMBL" id="KAJ9538647.1"/>
    </source>
</evidence>
<sequence>MTDQCPAMKKAIPLVFPESKHRFCLWHITNKLDTKIVFATSYVWFNFISAVIGKHLRHSTNFISEIKKLVWSVNLDPSEFESRWKDMMEEFGLVGDSWFKLMFKIRKSWIPAYM</sequence>
<dbReference type="EMBL" id="JARYMX010000008">
    <property type="protein sequence ID" value="KAJ9538647.1"/>
    <property type="molecule type" value="Genomic_DNA"/>
</dbReference>
<comment type="caution">
    <text evidence="2">The sequence shown here is derived from an EMBL/GenBank/DDBJ whole genome shotgun (WGS) entry which is preliminary data.</text>
</comment>
<keyword evidence="3" id="KW-1185">Reference proteome</keyword>
<evidence type="ECO:0000313" key="3">
    <source>
        <dbReference type="Proteomes" id="UP001172457"/>
    </source>
</evidence>
<gene>
    <name evidence="2" type="ORF">OSB04_031380</name>
</gene>
<organism evidence="2 3">
    <name type="scientific">Centaurea solstitialis</name>
    <name type="common">yellow star-thistle</name>
    <dbReference type="NCBI Taxonomy" id="347529"/>
    <lineage>
        <taxon>Eukaryota</taxon>
        <taxon>Viridiplantae</taxon>
        <taxon>Streptophyta</taxon>
        <taxon>Embryophyta</taxon>
        <taxon>Tracheophyta</taxon>
        <taxon>Spermatophyta</taxon>
        <taxon>Magnoliopsida</taxon>
        <taxon>eudicotyledons</taxon>
        <taxon>Gunneridae</taxon>
        <taxon>Pentapetalae</taxon>
        <taxon>asterids</taxon>
        <taxon>campanulids</taxon>
        <taxon>Asterales</taxon>
        <taxon>Asteraceae</taxon>
        <taxon>Carduoideae</taxon>
        <taxon>Cardueae</taxon>
        <taxon>Centaureinae</taxon>
        <taxon>Centaurea</taxon>
    </lineage>
</organism>
<dbReference type="Proteomes" id="UP001172457">
    <property type="component" value="Chromosome 8"/>
</dbReference>
<dbReference type="AlphaFoldDB" id="A0AA38SSX2"/>
<name>A0AA38SSX2_9ASTR</name>
<accession>A0AA38SSX2</accession>
<feature type="non-terminal residue" evidence="2">
    <location>
        <position position="114"/>
    </location>
</feature>
<dbReference type="PANTHER" id="PTHR47718">
    <property type="entry name" value="OS01G0519700 PROTEIN"/>
    <property type="match status" value="1"/>
</dbReference>